<gene>
    <name evidence="2" type="ORF">I553_9640</name>
</gene>
<feature type="compositionally biased region" description="Basic and acidic residues" evidence="1">
    <location>
        <begin position="1"/>
        <end position="13"/>
    </location>
</feature>
<organism evidence="2">
    <name type="scientific">Mycobacterium xenopi 4042</name>
    <dbReference type="NCBI Taxonomy" id="1299334"/>
    <lineage>
        <taxon>Bacteria</taxon>
        <taxon>Bacillati</taxon>
        <taxon>Actinomycetota</taxon>
        <taxon>Actinomycetes</taxon>
        <taxon>Mycobacteriales</taxon>
        <taxon>Mycobacteriaceae</taxon>
        <taxon>Mycobacterium</taxon>
    </lineage>
</organism>
<reference evidence="2" key="1">
    <citation type="submission" date="2014-01" db="EMBL/GenBank/DDBJ databases">
        <authorList>
            <person name="Brown-Elliot B."/>
            <person name="Wallace R."/>
            <person name="Lenaerts A."/>
            <person name="Ordway D."/>
            <person name="DeGroote M.A."/>
            <person name="Parker T."/>
            <person name="Sizemore C."/>
            <person name="Tallon L.J."/>
            <person name="Sadzewicz L.K."/>
            <person name="Sengamalay N."/>
            <person name="Fraser C.M."/>
            <person name="Hine E."/>
            <person name="Shefchek K.A."/>
            <person name="Das S.P."/>
            <person name="Tettelin H."/>
        </authorList>
    </citation>
    <scope>NUCLEOTIDE SEQUENCE [LARGE SCALE GENOMIC DNA]</scope>
    <source>
        <strain evidence="2">4042</strain>
    </source>
</reference>
<dbReference type="PATRIC" id="fig|1299334.3.peg.1149"/>
<evidence type="ECO:0000256" key="1">
    <source>
        <dbReference type="SAM" id="MobiDB-lite"/>
    </source>
</evidence>
<name>X8DYM0_MYCXE</name>
<dbReference type="AlphaFoldDB" id="X8DYM0"/>
<accession>X8DYM0</accession>
<comment type="caution">
    <text evidence="2">The sequence shown here is derived from an EMBL/GenBank/DDBJ whole genome shotgun (WGS) entry which is preliminary data.</text>
</comment>
<dbReference type="EMBL" id="JAOB01000011">
    <property type="protein sequence ID" value="EUA73484.1"/>
    <property type="molecule type" value="Genomic_DNA"/>
</dbReference>
<feature type="region of interest" description="Disordered" evidence="1">
    <location>
        <begin position="1"/>
        <end position="23"/>
    </location>
</feature>
<proteinExistence type="predicted"/>
<protein>
    <submittedName>
        <fullName evidence="2">Uncharacterized protein</fullName>
    </submittedName>
</protein>
<evidence type="ECO:0000313" key="2">
    <source>
        <dbReference type="EMBL" id="EUA73484.1"/>
    </source>
</evidence>
<sequence length="106" mass="11702">MQGSHVHGERDSDQSADQHSPSGAHIVMMCDSGMINGLNCPNSLPTRGRVTKPYPCFMPAVGELVRDGKWMIRPPQHSPRGHRPASWPRAGRSQGVFVRWAYVLGL</sequence>